<reference evidence="2 3" key="1">
    <citation type="submission" date="2021-06" db="EMBL/GenBank/DDBJ databases">
        <title>Caerostris extrusa draft genome.</title>
        <authorList>
            <person name="Kono N."/>
            <person name="Arakawa K."/>
        </authorList>
    </citation>
    <scope>NUCLEOTIDE SEQUENCE [LARGE SCALE GENOMIC DNA]</scope>
</reference>
<gene>
    <name evidence="2" type="ORF">CEXT_168961</name>
</gene>
<evidence type="ECO:0000256" key="1">
    <source>
        <dbReference type="SAM" id="Phobius"/>
    </source>
</evidence>
<protein>
    <submittedName>
        <fullName evidence="2">Uncharacterized protein</fullName>
    </submittedName>
</protein>
<evidence type="ECO:0000313" key="2">
    <source>
        <dbReference type="EMBL" id="GIX98299.1"/>
    </source>
</evidence>
<dbReference type="Proteomes" id="UP001054945">
    <property type="component" value="Unassembled WGS sequence"/>
</dbReference>
<keyword evidence="3" id="KW-1185">Reference proteome</keyword>
<dbReference type="EMBL" id="BPLR01004887">
    <property type="protein sequence ID" value="GIX98299.1"/>
    <property type="molecule type" value="Genomic_DNA"/>
</dbReference>
<feature type="transmembrane region" description="Helical" evidence="1">
    <location>
        <begin position="36"/>
        <end position="55"/>
    </location>
</feature>
<sequence>MAVYNLGFRMIWLKWTCLFILFILLWCQNLNFGPTTVVNCLVGLLQLLAIFASAIPSSRKGKIRLDYSAFHSNVDVLKEYSILDESEELYGIETFGQTNTSSPRPNPIIPDIDTDGMWIFLRHNAVKILLRPIGELCMLKMPLLFKFPFSYDQAIRKKRSSCFLQKIDIVSLQEKFHDALAYHLKSFYSTYFTMVPTSELGHDV</sequence>
<accession>A0AAV4PNQ2</accession>
<keyword evidence="1" id="KW-0472">Membrane</keyword>
<keyword evidence="1" id="KW-1133">Transmembrane helix</keyword>
<keyword evidence="1" id="KW-0812">Transmembrane</keyword>
<comment type="caution">
    <text evidence="2">The sequence shown here is derived from an EMBL/GenBank/DDBJ whole genome shotgun (WGS) entry which is preliminary data.</text>
</comment>
<organism evidence="2 3">
    <name type="scientific">Caerostris extrusa</name>
    <name type="common">Bark spider</name>
    <name type="synonym">Caerostris bankana</name>
    <dbReference type="NCBI Taxonomy" id="172846"/>
    <lineage>
        <taxon>Eukaryota</taxon>
        <taxon>Metazoa</taxon>
        <taxon>Ecdysozoa</taxon>
        <taxon>Arthropoda</taxon>
        <taxon>Chelicerata</taxon>
        <taxon>Arachnida</taxon>
        <taxon>Araneae</taxon>
        <taxon>Araneomorphae</taxon>
        <taxon>Entelegynae</taxon>
        <taxon>Araneoidea</taxon>
        <taxon>Araneidae</taxon>
        <taxon>Caerostris</taxon>
    </lineage>
</organism>
<evidence type="ECO:0000313" key="3">
    <source>
        <dbReference type="Proteomes" id="UP001054945"/>
    </source>
</evidence>
<feature type="transmembrane region" description="Helical" evidence="1">
    <location>
        <begin position="12"/>
        <end position="30"/>
    </location>
</feature>
<name>A0AAV4PNQ2_CAEEX</name>
<proteinExistence type="predicted"/>
<dbReference type="AlphaFoldDB" id="A0AAV4PNQ2"/>